<evidence type="ECO:0000259" key="2">
    <source>
        <dbReference type="Pfam" id="PF03428"/>
    </source>
</evidence>
<dbReference type="RefSeq" id="WP_040114063.1">
    <property type="nucleotide sequence ID" value="NZ_CP006878.1"/>
</dbReference>
<dbReference type="EMBL" id="CP006878">
    <property type="protein sequence ID" value="AJD43544.1"/>
    <property type="molecule type" value="Genomic_DNA"/>
</dbReference>
<dbReference type="NCBIfam" id="NF040974">
    <property type="entry name" value="RepABC_RepC"/>
    <property type="match status" value="1"/>
</dbReference>
<keyword evidence="4" id="KW-0614">Plasmid</keyword>
<evidence type="ECO:0000313" key="4">
    <source>
        <dbReference type="EMBL" id="AJD43544.1"/>
    </source>
</evidence>
<dbReference type="KEGG" id="rga:RGR602_PA00201"/>
<dbReference type="Proteomes" id="UP000031368">
    <property type="component" value="Plasmid pRgalR602a"/>
</dbReference>
<organism evidence="4 5">
    <name type="scientific">Rhizobium gallicum bv. gallicum R602sp</name>
    <dbReference type="NCBI Taxonomy" id="1041138"/>
    <lineage>
        <taxon>Bacteria</taxon>
        <taxon>Pseudomonadati</taxon>
        <taxon>Pseudomonadota</taxon>
        <taxon>Alphaproteobacteria</taxon>
        <taxon>Hyphomicrobiales</taxon>
        <taxon>Rhizobiaceae</taxon>
        <taxon>Rhizobium/Agrobacterium group</taxon>
        <taxon>Rhizobium</taxon>
    </lineage>
</organism>
<feature type="region of interest" description="Disordered" evidence="1">
    <location>
        <begin position="241"/>
        <end position="289"/>
    </location>
</feature>
<evidence type="ECO:0000259" key="3">
    <source>
        <dbReference type="Pfam" id="PF11800"/>
    </source>
</evidence>
<feature type="domain" description="Plasmid replication protein C N-terminal" evidence="2">
    <location>
        <begin position="13"/>
        <end position="186"/>
    </location>
</feature>
<dbReference type="NCBIfam" id="NF010396">
    <property type="entry name" value="PRK13824.1"/>
    <property type="match status" value="1"/>
</dbReference>
<dbReference type="Pfam" id="PF11800">
    <property type="entry name" value="RP-C_C"/>
    <property type="match status" value="1"/>
</dbReference>
<feature type="domain" description="Plasmid replication protein C C-terminal" evidence="3">
    <location>
        <begin position="294"/>
        <end position="393"/>
    </location>
</feature>
<reference evidence="4 5" key="1">
    <citation type="submission" date="2013-11" db="EMBL/GenBank/DDBJ databases">
        <title>Complete genome sequence of Rhizobium gallicum bv. gallicum R602.</title>
        <authorList>
            <person name="Bustos P."/>
            <person name="Santamaria R.I."/>
            <person name="Lozano L."/>
            <person name="Acosta J.L."/>
            <person name="Ormeno-Orrillo E."/>
            <person name="Rogel M.A."/>
            <person name="Romero D."/>
            <person name="Cevallos M.A."/>
            <person name="Martinez-Romero E."/>
            <person name="Gonzalez V."/>
        </authorList>
    </citation>
    <scope>NUCLEOTIDE SEQUENCE [LARGE SCALE GENOMIC DNA]</scope>
    <source>
        <strain evidence="4 5">R602</strain>
        <plasmid evidence="4 5">pRgalR602a</plasmid>
    </source>
</reference>
<dbReference type="HOGENOM" id="CLU_051007_1_0_5"/>
<accession>A0A0B4X638</accession>
<feature type="compositionally biased region" description="Polar residues" evidence="1">
    <location>
        <begin position="241"/>
        <end position="260"/>
    </location>
</feature>
<sequence length="403" mass="43601">MQTGSVTTPFGRRPMTLALVRRQAALAEIKQGKTADKWKVFRDASTAMELLGIQSNSLAVLDALLSFYPENELRQDAQLIVFPSNAQLSLRAHAMAGATLRRHIAILVEAGLVVRKDSANGKRYARKNGGGEIESAFGFDLSPLLARAEELAVLAQQVTADRAALRRAKESLTICRRDVRKLITAAMEEGADGDWQSVEDVYVALVGRIPRVPTLAGTTAILDEMQMLREEVLNRLGMLEDSQNNSTNDAHNEQHIQNSKPESHTESEPSSRTEQGAKPSSSHQPRNEQRGAFPLGLVLKACPTIVDYAPGGVGSWRDLMSAAVVVRSMLGVSPSAYQDACEALGPENAAVAVACILERANFINSAGGYLRDLTRRSERGEFSLGPMIMALLRANGQGNLKAG</sequence>
<dbReference type="InterPro" id="IPR005090">
    <property type="entry name" value="RepC_N"/>
</dbReference>
<dbReference type="AlphaFoldDB" id="A0A0B4X638"/>
<evidence type="ECO:0000313" key="5">
    <source>
        <dbReference type="Proteomes" id="UP000031368"/>
    </source>
</evidence>
<geneLocation type="plasmid" evidence="4 5">
    <name>pRgalR602a</name>
</geneLocation>
<keyword evidence="5" id="KW-1185">Reference proteome</keyword>
<name>A0A0B4X638_9HYPH</name>
<protein>
    <submittedName>
        <fullName evidence="4">Replication initiation protein RepC 1</fullName>
    </submittedName>
</protein>
<proteinExistence type="predicted"/>
<gene>
    <name evidence="4" type="primary">repC-1</name>
    <name evidence="4" type="ORF">RGR602_PA00201</name>
</gene>
<feature type="compositionally biased region" description="Basic and acidic residues" evidence="1">
    <location>
        <begin position="261"/>
        <end position="271"/>
    </location>
</feature>
<dbReference type="InterPro" id="IPR021760">
    <property type="entry name" value="RepC_C"/>
</dbReference>
<evidence type="ECO:0000256" key="1">
    <source>
        <dbReference type="SAM" id="MobiDB-lite"/>
    </source>
</evidence>
<dbReference type="Pfam" id="PF03428">
    <property type="entry name" value="RP-C"/>
    <property type="match status" value="1"/>
</dbReference>
<dbReference type="InterPro" id="IPR047611">
    <property type="entry name" value="RepABC_RepC"/>
</dbReference>
<feature type="compositionally biased region" description="Polar residues" evidence="1">
    <location>
        <begin position="272"/>
        <end position="284"/>
    </location>
</feature>